<evidence type="ECO:0000259" key="1">
    <source>
        <dbReference type="Pfam" id="PF12867"/>
    </source>
</evidence>
<dbReference type="EMBL" id="BORC01000002">
    <property type="protein sequence ID" value="GIN61754.1"/>
    <property type="molecule type" value="Genomic_DNA"/>
</dbReference>
<protein>
    <recommendedName>
        <fullName evidence="1">DinB-like domain-containing protein</fullName>
    </recommendedName>
</protein>
<reference evidence="2" key="1">
    <citation type="submission" date="2021-03" db="EMBL/GenBank/DDBJ databases">
        <title>Antimicrobial resistance genes in bacteria isolated from Japanese honey, and their potential for conferring macrolide and lincosamide resistance in the American foulbrood pathogen Paenibacillus larvae.</title>
        <authorList>
            <person name="Okamoto M."/>
            <person name="Kumagai M."/>
            <person name="Kanamori H."/>
            <person name="Takamatsu D."/>
        </authorList>
    </citation>
    <scope>NUCLEOTIDE SEQUENCE</scope>
    <source>
        <strain evidence="2">J27TS8</strain>
    </source>
</reference>
<comment type="caution">
    <text evidence="2">The sequence shown here is derived from an EMBL/GenBank/DDBJ whole genome shotgun (WGS) entry which is preliminary data.</text>
</comment>
<dbReference type="Pfam" id="PF12867">
    <property type="entry name" value="DinB_2"/>
    <property type="match status" value="1"/>
</dbReference>
<evidence type="ECO:0000313" key="2">
    <source>
        <dbReference type="EMBL" id="GIN61754.1"/>
    </source>
</evidence>
<evidence type="ECO:0000313" key="3">
    <source>
        <dbReference type="Proteomes" id="UP000682111"/>
    </source>
</evidence>
<dbReference type="InterPro" id="IPR024775">
    <property type="entry name" value="DinB-like"/>
</dbReference>
<sequence>MNFKLEEAIEILERTPKTLQFFLSGLSEEWLKCNEGKDTWNISEIVDHLIEAEHSNWLVRLEFILQEGENKPFPPFDRNKHLQEKRTTEIEQKLEEFQIIRIRNIERLKDLVDPQIHLEKKGFHPAFGAVKVRELISTWVVHDLTHIAQMVRVMAERYRIDVGPWIEYLGILNKKV</sequence>
<dbReference type="InterPro" id="IPR034660">
    <property type="entry name" value="DinB/YfiT-like"/>
</dbReference>
<dbReference type="OrthoDB" id="1434917at2"/>
<proteinExistence type="predicted"/>
<dbReference type="AlphaFoldDB" id="A0A919WHB6"/>
<dbReference type="RefSeq" id="WP_095308682.1">
    <property type="nucleotide sequence ID" value="NZ_BORC01000002.1"/>
</dbReference>
<gene>
    <name evidence="2" type="ORF">J27TS8_17470</name>
</gene>
<dbReference type="Gene3D" id="1.20.120.450">
    <property type="entry name" value="dinb family like domain"/>
    <property type="match status" value="1"/>
</dbReference>
<keyword evidence="3" id="KW-1185">Reference proteome</keyword>
<dbReference type="Proteomes" id="UP000682111">
    <property type="component" value="Unassembled WGS sequence"/>
</dbReference>
<feature type="domain" description="DinB-like" evidence="1">
    <location>
        <begin position="12"/>
        <end position="150"/>
    </location>
</feature>
<dbReference type="SUPFAM" id="SSF109854">
    <property type="entry name" value="DinB/YfiT-like putative metalloenzymes"/>
    <property type="match status" value="1"/>
</dbReference>
<name>A0A919WHB6_9BACI</name>
<organism evidence="2 3">
    <name type="scientific">Robertmurraya siralis</name>
    <dbReference type="NCBI Taxonomy" id="77777"/>
    <lineage>
        <taxon>Bacteria</taxon>
        <taxon>Bacillati</taxon>
        <taxon>Bacillota</taxon>
        <taxon>Bacilli</taxon>
        <taxon>Bacillales</taxon>
        <taxon>Bacillaceae</taxon>
        <taxon>Robertmurraya</taxon>
    </lineage>
</organism>
<accession>A0A919WHB6</accession>